<dbReference type="Gene3D" id="1.10.8.350">
    <property type="entry name" value="Bacterial muramidase"/>
    <property type="match status" value="1"/>
</dbReference>
<dbReference type="Gene3D" id="1.10.530.10">
    <property type="match status" value="1"/>
</dbReference>
<evidence type="ECO:0000313" key="4">
    <source>
        <dbReference type="Proteomes" id="UP000249082"/>
    </source>
</evidence>
<dbReference type="EMBL" id="QFPX01000007">
    <property type="protein sequence ID" value="PZQ54936.1"/>
    <property type="molecule type" value="Genomic_DNA"/>
</dbReference>
<gene>
    <name evidence="3" type="ORF">DI555_09670</name>
</gene>
<sequence>MTLSSKLRCLRHPSLAVALALAPTASVDAQPVVQDIGQNAPQTVAGQTFQAYLQTVGARARREGVSDATVSRVLTGLVPNQRVIELDSAQPSRSTTPPPIAPYIAQHVGSSIIARGRSRYAELSGMLPAIERRYGVPAPVLFAIWGHETNYGSYVGDFDLARSLATLAWEGRRRALFEGELVALLKMVDQGVPTYRLKGSWAGAFGYPQFLPSVYLRLAADGDGNGTRDIFSSPADTIASIANYFRDAGWRPGQPWGVPASLPPGFNANAYATKLAAPSCDRVHARHGQWKTVSEWRSLGVTPQRALGGEVLASLFQPDGPGTPAYLLTGNYRVILQYNCSNYYALSVGLLADEIAR</sequence>
<organism evidence="3 4">
    <name type="scientific">Novosphingobium pentaromativorans</name>
    <dbReference type="NCBI Taxonomy" id="205844"/>
    <lineage>
        <taxon>Bacteria</taxon>
        <taxon>Pseudomonadati</taxon>
        <taxon>Pseudomonadota</taxon>
        <taxon>Alphaproteobacteria</taxon>
        <taxon>Sphingomonadales</taxon>
        <taxon>Sphingomonadaceae</taxon>
        <taxon>Novosphingobium</taxon>
    </lineage>
</organism>
<evidence type="ECO:0000313" key="3">
    <source>
        <dbReference type="EMBL" id="PZQ54936.1"/>
    </source>
</evidence>
<dbReference type="CDD" id="cd13399">
    <property type="entry name" value="Slt35-like"/>
    <property type="match status" value="1"/>
</dbReference>
<dbReference type="AlphaFoldDB" id="A0A2W5NNH4"/>
<dbReference type="GO" id="GO:0008933">
    <property type="term" value="F:peptidoglycan lytic transglycosylase activity"/>
    <property type="evidence" value="ECO:0007669"/>
    <property type="project" value="TreeGrafter"/>
</dbReference>
<feature type="chain" id="PRO_5016114953" evidence="1">
    <location>
        <begin position="30"/>
        <end position="357"/>
    </location>
</feature>
<dbReference type="GO" id="GO:0009253">
    <property type="term" value="P:peptidoglycan catabolic process"/>
    <property type="evidence" value="ECO:0007669"/>
    <property type="project" value="TreeGrafter"/>
</dbReference>
<feature type="domain" description="Transglycosylase SLT" evidence="2">
    <location>
        <begin position="49"/>
        <end position="353"/>
    </location>
</feature>
<accession>A0A2W5NNH4</accession>
<reference evidence="3 4" key="1">
    <citation type="submission" date="2017-08" db="EMBL/GenBank/DDBJ databases">
        <title>Infants hospitalized years apart are colonized by the same room-sourced microbial strains.</title>
        <authorList>
            <person name="Brooks B."/>
            <person name="Olm M.R."/>
            <person name="Firek B.A."/>
            <person name="Baker R."/>
            <person name="Thomas B.C."/>
            <person name="Morowitz M.J."/>
            <person name="Banfield J.F."/>
        </authorList>
    </citation>
    <scope>NUCLEOTIDE SEQUENCE [LARGE SCALE GENOMIC DNA]</scope>
    <source>
        <strain evidence="3">S2_005_002_R2_33</strain>
    </source>
</reference>
<dbReference type="InterPro" id="IPR043426">
    <property type="entry name" value="MltB-like"/>
</dbReference>
<dbReference type="InterPro" id="IPR031304">
    <property type="entry name" value="SLT_2"/>
</dbReference>
<protein>
    <submittedName>
        <fullName evidence="3">Lytic murein transglycosylase</fullName>
    </submittedName>
</protein>
<keyword evidence="1" id="KW-0732">Signal</keyword>
<name>A0A2W5NNH4_9SPHN</name>
<evidence type="ECO:0000259" key="2">
    <source>
        <dbReference type="Pfam" id="PF13406"/>
    </source>
</evidence>
<proteinExistence type="predicted"/>
<comment type="caution">
    <text evidence="3">The sequence shown here is derived from an EMBL/GenBank/DDBJ whole genome shotgun (WGS) entry which is preliminary data.</text>
</comment>
<dbReference type="NCBIfam" id="TIGR02283">
    <property type="entry name" value="MltB_2"/>
    <property type="match status" value="1"/>
</dbReference>
<dbReference type="InterPro" id="IPR011970">
    <property type="entry name" value="MltB_2"/>
</dbReference>
<dbReference type="PANTHER" id="PTHR30163">
    <property type="entry name" value="MEMBRANE-BOUND LYTIC MUREIN TRANSGLYCOSYLASE B"/>
    <property type="match status" value="1"/>
</dbReference>
<dbReference type="PANTHER" id="PTHR30163:SF8">
    <property type="entry name" value="LYTIC MUREIN TRANSGLYCOSYLASE"/>
    <property type="match status" value="1"/>
</dbReference>
<dbReference type="Pfam" id="PF13406">
    <property type="entry name" value="SLT_2"/>
    <property type="match status" value="1"/>
</dbReference>
<feature type="signal peptide" evidence="1">
    <location>
        <begin position="1"/>
        <end position="29"/>
    </location>
</feature>
<evidence type="ECO:0000256" key="1">
    <source>
        <dbReference type="SAM" id="SignalP"/>
    </source>
</evidence>
<dbReference type="SUPFAM" id="SSF53955">
    <property type="entry name" value="Lysozyme-like"/>
    <property type="match status" value="1"/>
</dbReference>
<dbReference type="InterPro" id="IPR023346">
    <property type="entry name" value="Lysozyme-like_dom_sf"/>
</dbReference>
<dbReference type="Proteomes" id="UP000249082">
    <property type="component" value="Unassembled WGS sequence"/>
</dbReference>